<evidence type="ECO:0000256" key="9">
    <source>
        <dbReference type="ARBA" id="ARBA00023170"/>
    </source>
</evidence>
<evidence type="ECO:0000256" key="6">
    <source>
        <dbReference type="ARBA" id="ARBA00023040"/>
    </source>
</evidence>
<keyword evidence="4" id="KW-0677">Repeat</keyword>
<keyword evidence="10" id="KW-0325">Glycoprotein</keyword>
<feature type="transmembrane region" description="Helical" evidence="15">
    <location>
        <begin position="542"/>
        <end position="564"/>
    </location>
</feature>
<feature type="transmembrane region" description="Helical" evidence="15">
    <location>
        <begin position="180"/>
        <end position="204"/>
    </location>
</feature>
<evidence type="ECO:0000256" key="5">
    <source>
        <dbReference type="ARBA" id="ARBA00022989"/>
    </source>
</evidence>
<evidence type="ECO:0000256" key="3">
    <source>
        <dbReference type="ARBA" id="ARBA00022692"/>
    </source>
</evidence>
<feature type="transmembrane region" description="Helical" evidence="15">
    <location>
        <begin position="465"/>
        <end position="484"/>
    </location>
</feature>
<feature type="transmembrane region" description="Helical" evidence="15">
    <location>
        <begin position="82"/>
        <end position="103"/>
    </location>
</feature>
<evidence type="ECO:0008006" key="20">
    <source>
        <dbReference type="Google" id="ProtNLM"/>
    </source>
</evidence>
<dbReference type="Gene3D" id="1.20.1070.10">
    <property type="entry name" value="Rhodopsin 7-helix transmembrane proteins"/>
    <property type="match status" value="1"/>
</dbReference>
<evidence type="ECO:0000256" key="1">
    <source>
        <dbReference type="ARBA" id="ARBA00004651"/>
    </source>
</evidence>
<dbReference type="InterPro" id="IPR047123">
    <property type="entry name" value="MYADM-like"/>
</dbReference>
<evidence type="ECO:0000256" key="12">
    <source>
        <dbReference type="ARBA" id="ARBA00034721"/>
    </source>
</evidence>
<dbReference type="GO" id="GO:0004994">
    <property type="term" value="F:somatostatin receptor activity"/>
    <property type="evidence" value="ECO:0007669"/>
    <property type="project" value="InterPro"/>
</dbReference>
<proteinExistence type="inferred from homology"/>
<evidence type="ECO:0000256" key="10">
    <source>
        <dbReference type="ARBA" id="ARBA00023180"/>
    </source>
</evidence>
<evidence type="ECO:0000259" key="17">
    <source>
        <dbReference type="PROSITE" id="PS51225"/>
    </source>
</evidence>
<name>A0AA88MD43_CHASR</name>
<keyword evidence="3 13" id="KW-0812">Transmembrane</keyword>
<dbReference type="SMART" id="SM01381">
    <property type="entry name" value="7TM_GPCR_Srsx"/>
    <property type="match status" value="1"/>
</dbReference>
<dbReference type="PANTHER" id="PTHR17068:SF2">
    <property type="entry name" value="MYELOID-ASSOCIATED DIFFERENTIATION MARKER-LIKE"/>
    <property type="match status" value="1"/>
</dbReference>
<dbReference type="PROSITE" id="PS51225">
    <property type="entry name" value="MARVEL"/>
    <property type="match status" value="2"/>
</dbReference>
<keyword evidence="8" id="KW-1015">Disulfide bond</keyword>
<evidence type="ECO:0000256" key="15">
    <source>
        <dbReference type="SAM" id="Phobius"/>
    </source>
</evidence>
<feature type="transmembrane region" description="Helical" evidence="15">
    <location>
        <begin position="431"/>
        <end position="453"/>
    </location>
</feature>
<feature type="domain" description="G-protein coupled receptors family 1 profile" evidence="16">
    <location>
        <begin position="444"/>
        <end position="693"/>
    </location>
</feature>
<dbReference type="Proteomes" id="UP001187415">
    <property type="component" value="Unassembled WGS sequence"/>
</dbReference>
<dbReference type="InterPro" id="IPR000276">
    <property type="entry name" value="GPCR_Rhodpsn"/>
</dbReference>
<feature type="domain" description="MARVEL" evidence="17">
    <location>
        <begin position="140"/>
        <end position="299"/>
    </location>
</feature>
<feature type="transmembrane region" description="Helical" evidence="15">
    <location>
        <begin position="266"/>
        <end position="286"/>
    </location>
</feature>
<dbReference type="InterPro" id="IPR017452">
    <property type="entry name" value="GPCR_Rhodpsn_7TM"/>
</dbReference>
<feature type="transmembrane region" description="Helical" evidence="15">
    <location>
        <begin position="210"/>
        <end position="232"/>
    </location>
</feature>
<evidence type="ECO:0000256" key="13">
    <source>
        <dbReference type="PROSITE-ProRule" id="PRU00581"/>
    </source>
</evidence>
<evidence type="ECO:0000313" key="18">
    <source>
        <dbReference type="EMBL" id="KAK2833577.1"/>
    </source>
</evidence>
<dbReference type="PRINTS" id="PR00246">
    <property type="entry name" value="SOMATOSTATNR"/>
</dbReference>
<reference evidence="18" key="1">
    <citation type="submission" date="2023-07" db="EMBL/GenBank/DDBJ databases">
        <title>Chromosome-level Genome Assembly of Striped Snakehead (Channa striata).</title>
        <authorList>
            <person name="Liu H."/>
        </authorList>
    </citation>
    <scope>NUCLEOTIDE SEQUENCE</scope>
    <source>
        <strain evidence="18">Gz</strain>
        <tissue evidence="18">Muscle</tissue>
    </source>
</reference>
<feature type="transmembrane region" description="Helical" evidence="15">
    <location>
        <begin position="110"/>
        <end position="130"/>
    </location>
</feature>
<feature type="transmembrane region" description="Helical" evidence="15">
    <location>
        <begin position="584"/>
        <end position="614"/>
    </location>
</feature>
<dbReference type="PROSITE" id="PS00237">
    <property type="entry name" value="G_PROTEIN_RECEP_F1_1"/>
    <property type="match status" value="1"/>
</dbReference>
<comment type="subcellular location">
    <subcellularLocation>
        <location evidence="1">Cell membrane</location>
        <topology evidence="1">Multi-pass membrane protein</topology>
    </subcellularLocation>
</comment>
<dbReference type="GO" id="GO:0005886">
    <property type="term" value="C:plasma membrane"/>
    <property type="evidence" value="ECO:0007669"/>
    <property type="project" value="UniProtKB-SubCell"/>
</dbReference>
<feature type="transmembrane region" description="Helical" evidence="15">
    <location>
        <begin position="511"/>
        <end position="530"/>
    </location>
</feature>
<keyword evidence="5 15" id="KW-1133">Transmembrane helix</keyword>
<sequence length="753" mass="83741">MATVEVGTLTVPVGIVRMLEVVFTCISFSLVASVAHFSESFWTWCMFTWCFCFCVTLLILVLELIGLSAKLPISWDDFTTSYAMLSTLMVLAASIIYPTFYTCSTCGRQIGATVTSIFAFILYATEVGLTRARPGEISGFLSTVPGLLKVLEAFVACIIFICLGNYSFSGIPGLQWCIAVYSICFIFALLVIVLTIGRLLSLFPAPFDKVLTGCNVLAVLMYATAVVIWPLYSLGNHPRPSACQRHSSGAAMIGVDVRSLTQPVGIMRIMAAILTCMAFSLVAAVGYVSSPYWAWCMFTWCFCCFFTLLILILEFTTFSTKLPFAWDDFTAAFAILASLMHLVASIIYPTFFTCVERLKAHGAHGSARSARSARLFDTVAKMDIITPSFNTDGDNWTLVSESVNTSSSQPRYNTNNNSDPHAPMPFSVVTAVIYTIVFIVGFLGNTLVIYVVVRYAKMKTVTNLYILNLALADELYILGIPFLGTNSVLSYWPYGEFFCKVCMTADAMSQFTSTFCLTVMSIDRFLAVVYPIRSAKFRKPKVAKIFNCMAWLVSFLIVLPVTIYSNVQEYFNTCNISWPEPQNLWSVVFILYTSILGFFGPLIVICICYLLIVIKVRSAGVRAGLTKRRKSERKVTHMVVIIVLVFVICWMPFFIANIVNLVYIIPENKTTATIYFFLVILTYVNSCANPFLYGFLSDNFKQSFQKVLCFHKPNGVGTTDNMGARQMTPKSLQMEVIGNLESDPFTSKVGNSQ</sequence>
<feature type="transmembrane region" description="Helical" evidence="15">
    <location>
        <begin position="15"/>
        <end position="34"/>
    </location>
</feature>
<organism evidence="18 19">
    <name type="scientific">Channa striata</name>
    <name type="common">Snakehead murrel</name>
    <name type="synonym">Ophicephalus striatus</name>
    <dbReference type="NCBI Taxonomy" id="64152"/>
    <lineage>
        <taxon>Eukaryota</taxon>
        <taxon>Metazoa</taxon>
        <taxon>Chordata</taxon>
        <taxon>Craniata</taxon>
        <taxon>Vertebrata</taxon>
        <taxon>Euteleostomi</taxon>
        <taxon>Actinopterygii</taxon>
        <taxon>Neopterygii</taxon>
        <taxon>Teleostei</taxon>
        <taxon>Neoteleostei</taxon>
        <taxon>Acanthomorphata</taxon>
        <taxon>Anabantaria</taxon>
        <taxon>Anabantiformes</taxon>
        <taxon>Channoidei</taxon>
        <taxon>Channidae</taxon>
        <taxon>Channa</taxon>
    </lineage>
</organism>
<evidence type="ECO:0000256" key="4">
    <source>
        <dbReference type="ARBA" id="ARBA00022737"/>
    </source>
</evidence>
<comment type="similarity">
    <text evidence="14">Belongs to the G-protein coupled receptor 1 family.</text>
</comment>
<comment type="caution">
    <text evidence="18">The sequence shown here is derived from an EMBL/GenBank/DDBJ whole genome shotgun (WGS) entry which is preliminary data.</text>
</comment>
<dbReference type="PROSITE" id="PS50262">
    <property type="entry name" value="G_PROTEIN_RECEP_F1_2"/>
    <property type="match status" value="1"/>
</dbReference>
<dbReference type="Pfam" id="PF01284">
    <property type="entry name" value="MARVEL"/>
    <property type="match status" value="3"/>
</dbReference>
<comment type="similarity">
    <text evidence="12">Belongs to the MAL family.</text>
</comment>
<dbReference type="InterPro" id="IPR000586">
    <property type="entry name" value="Somatstn_rcpt"/>
</dbReference>
<keyword evidence="19" id="KW-1185">Reference proteome</keyword>
<feature type="transmembrane region" description="Helical" evidence="15">
    <location>
        <begin position="150"/>
        <end position="168"/>
    </location>
</feature>
<feature type="transmembrane region" description="Helical" evidence="15">
    <location>
        <begin position="292"/>
        <end position="313"/>
    </location>
</feature>
<dbReference type="PANTHER" id="PTHR17068">
    <property type="entry name" value="MYELOID-ASSOCIATED DIFFERENTIATION MARKER MYADM FAMILY MEMBER"/>
    <property type="match status" value="1"/>
</dbReference>
<evidence type="ECO:0000259" key="16">
    <source>
        <dbReference type="PROSITE" id="PS50262"/>
    </source>
</evidence>
<keyword evidence="9 14" id="KW-0675">Receptor</keyword>
<evidence type="ECO:0000256" key="14">
    <source>
        <dbReference type="RuleBase" id="RU000688"/>
    </source>
</evidence>
<evidence type="ECO:0000256" key="8">
    <source>
        <dbReference type="ARBA" id="ARBA00023157"/>
    </source>
</evidence>
<feature type="transmembrane region" description="Helical" evidence="15">
    <location>
        <begin position="325"/>
        <end position="348"/>
    </location>
</feature>
<dbReference type="AlphaFoldDB" id="A0AA88MD43"/>
<dbReference type="SUPFAM" id="SSF81321">
    <property type="entry name" value="Family A G protein-coupled receptor-like"/>
    <property type="match status" value="1"/>
</dbReference>
<keyword evidence="6 14" id="KW-0297">G-protein coupled receptor</keyword>
<dbReference type="FunFam" id="1.20.1070.10:FF:000039">
    <property type="entry name" value="somatostatin receptor type 2"/>
    <property type="match status" value="1"/>
</dbReference>
<evidence type="ECO:0000256" key="11">
    <source>
        <dbReference type="ARBA" id="ARBA00023224"/>
    </source>
</evidence>
<dbReference type="PRINTS" id="PR00237">
    <property type="entry name" value="GPCRRHODOPSN"/>
</dbReference>
<keyword evidence="2" id="KW-1003">Cell membrane</keyword>
<keyword evidence="7 13" id="KW-0472">Membrane</keyword>
<feature type="domain" description="MARVEL" evidence="17">
    <location>
        <begin position="8"/>
        <end position="135"/>
    </location>
</feature>
<evidence type="ECO:0000313" key="19">
    <source>
        <dbReference type="Proteomes" id="UP001187415"/>
    </source>
</evidence>
<gene>
    <name evidence="18" type="ORF">Q5P01_017466</name>
</gene>
<dbReference type="InterPro" id="IPR008253">
    <property type="entry name" value="Marvel"/>
</dbReference>
<evidence type="ECO:0000256" key="2">
    <source>
        <dbReference type="ARBA" id="ARBA00022475"/>
    </source>
</evidence>
<keyword evidence="11 14" id="KW-0807">Transducer</keyword>
<evidence type="ECO:0000256" key="7">
    <source>
        <dbReference type="ARBA" id="ARBA00023136"/>
    </source>
</evidence>
<accession>A0AA88MD43</accession>
<feature type="transmembrane region" description="Helical" evidence="15">
    <location>
        <begin position="635"/>
        <end position="666"/>
    </location>
</feature>
<protein>
    <recommendedName>
        <fullName evidence="20">G-protein coupled receptors family 1 profile domain-containing protein</fullName>
    </recommendedName>
</protein>
<feature type="transmembrane region" description="Helical" evidence="15">
    <location>
        <begin position="41"/>
        <end position="62"/>
    </location>
</feature>
<dbReference type="Pfam" id="PF00001">
    <property type="entry name" value="7tm_1"/>
    <property type="match status" value="1"/>
</dbReference>
<dbReference type="EMBL" id="JAUPFM010000013">
    <property type="protein sequence ID" value="KAK2833577.1"/>
    <property type="molecule type" value="Genomic_DNA"/>
</dbReference>
<feature type="transmembrane region" description="Helical" evidence="15">
    <location>
        <begin position="672"/>
        <end position="696"/>
    </location>
</feature>